<dbReference type="EMBL" id="LFZN01000186">
    <property type="protein sequence ID" value="KXS96116.1"/>
    <property type="molecule type" value="Genomic_DNA"/>
</dbReference>
<accession>A0A139H0X6</accession>
<sequence>MSQPAGQPQGHGAEDLQVKSANLRIYHALRAAVLPPGSVTVGKNFRWPSTGAGRKTLKKPPAGVFRMIQATASQGGDREVSISYTSAGPGE</sequence>
<evidence type="ECO:0000313" key="2">
    <source>
        <dbReference type="Proteomes" id="UP000070133"/>
    </source>
</evidence>
<evidence type="ECO:0000313" key="1">
    <source>
        <dbReference type="EMBL" id="KXS96116.1"/>
    </source>
</evidence>
<reference evidence="1 2" key="1">
    <citation type="submission" date="2015-07" db="EMBL/GenBank/DDBJ databases">
        <title>Comparative genomics of the Sigatoka disease complex on banana suggests a link between parallel evolutionary changes in Pseudocercospora fijiensis and Pseudocercospora eumusae and increased virulence on the banana host.</title>
        <authorList>
            <person name="Chang T.-C."/>
            <person name="Salvucci A."/>
            <person name="Crous P.W."/>
            <person name="Stergiopoulos I."/>
        </authorList>
    </citation>
    <scope>NUCLEOTIDE SEQUENCE [LARGE SCALE GENOMIC DNA]</scope>
    <source>
        <strain evidence="1 2">CBS 114824</strain>
    </source>
</reference>
<keyword evidence="2" id="KW-1185">Reference proteome</keyword>
<dbReference type="Proteomes" id="UP000070133">
    <property type="component" value="Unassembled WGS sequence"/>
</dbReference>
<name>A0A139H0X6_9PEZI</name>
<organism evidence="1 2">
    <name type="scientific">Pseudocercospora eumusae</name>
    <dbReference type="NCBI Taxonomy" id="321146"/>
    <lineage>
        <taxon>Eukaryota</taxon>
        <taxon>Fungi</taxon>
        <taxon>Dikarya</taxon>
        <taxon>Ascomycota</taxon>
        <taxon>Pezizomycotina</taxon>
        <taxon>Dothideomycetes</taxon>
        <taxon>Dothideomycetidae</taxon>
        <taxon>Mycosphaerellales</taxon>
        <taxon>Mycosphaerellaceae</taxon>
        <taxon>Pseudocercospora</taxon>
    </lineage>
</organism>
<gene>
    <name evidence="1" type="ORF">AC578_7785</name>
</gene>
<dbReference type="AlphaFoldDB" id="A0A139H0X6"/>
<protein>
    <submittedName>
        <fullName evidence="1">Uncharacterized protein</fullName>
    </submittedName>
</protein>
<comment type="caution">
    <text evidence="1">The sequence shown here is derived from an EMBL/GenBank/DDBJ whole genome shotgun (WGS) entry which is preliminary data.</text>
</comment>
<proteinExistence type="predicted"/>